<dbReference type="Gene3D" id="1.25.40.10">
    <property type="entry name" value="Tetratricopeptide repeat domain"/>
    <property type="match status" value="2"/>
</dbReference>
<name>A0ABS5BVR9_9BACT</name>
<dbReference type="InterPro" id="IPR028098">
    <property type="entry name" value="Glyco_trans_4-like_N"/>
</dbReference>
<dbReference type="SUPFAM" id="SSF53448">
    <property type="entry name" value="Nucleotide-diphospho-sugar transferases"/>
    <property type="match status" value="2"/>
</dbReference>
<dbReference type="Gene3D" id="3.90.550.10">
    <property type="entry name" value="Spore Coat Polysaccharide Biosynthesis Protein SpsA, Chain A"/>
    <property type="match status" value="2"/>
</dbReference>
<organism evidence="9 10">
    <name type="scientific">Gemmata palustris</name>
    <dbReference type="NCBI Taxonomy" id="2822762"/>
    <lineage>
        <taxon>Bacteria</taxon>
        <taxon>Pseudomonadati</taxon>
        <taxon>Planctomycetota</taxon>
        <taxon>Planctomycetia</taxon>
        <taxon>Gemmatales</taxon>
        <taxon>Gemmataceae</taxon>
        <taxon>Gemmata</taxon>
    </lineage>
</organism>
<dbReference type="CDD" id="cd02511">
    <property type="entry name" value="Beta4Glucosyltransferase"/>
    <property type="match status" value="1"/>
</dbReference>
<feature type="domain" description="Glycosyl transferase family 1" evidence="5">
    <location>
        <begin position="933"/>
        <end position="1059"/>
    </location>
</feature>
<sequence length="1919" mass="202873">MARVLLGPCDDPVWIDQFVGAPLAAGRWAPFGTRCRSWEAAAGQLGGEPPDALLVWPSYASVPAWAWAAPVPVVALAADPNLLWSGYRHRLPHADLVLTDAPAAEKLRRAGLEHVRAANLYGLDRHFAAGLDAPEAERDLDVVFAGNVSPTVQGDRLPWLGRLAALGARFRVHIAAGVFGAEYRALLRRAKLAFNRSVRGECNLRALEAAASGAVLLQEADNAEVPSYLEPGTEFVPYTDTNFETVVADLLADADKRRAIAAAARARARGFTFEALIEAALAVGGPGWDEVRERARQRAARPTPLSRSGRVWQRAARGGPDADPELVAELSAAGESHALGVLARDPAGAELHLAAAAAAGNRVSALGRALALAELGRTAEALAAGRSLVAELDANPEFTAAEADSVPYPARFDWVRVGWDRAGFEHPDDPGAARREQARLVRGRTLELIAACTGTAEDHATAVACCPEQAHLRAALGAALVRADKPEEAVEHLRFAVVHDPFDRASAAALIGALDTAGRAEDAERVRADRRVLAAAAPDLMAGPVARPAPVNRPSAPTSFPAPGHPPSRRARFVDLDREQFVARFGSPDTAGARPGSAAPLDTHAVLALALHVRARRVLEIGPAPGSMVDNLTAFTAPDAVVYTLATAPHPADAVRRDPAPESADPSGTAHKAQFLTADPRHFDFARLGTLDLVLLDGARDRAAGGAGARGAYPALRPGGCLVLHEPPGPAPQSDVEQGLAALGLPEPVYRVAGTRVAFLMKGEGLGAAAGADSARIAVTWDGAFKGDDDLPGTSRAVCTELAARGHQLGLVPRTGRDGPAARGVLPTELAALVGREHPGAVHVRHRPDPDFTPPPGSGPFVLMHEWAFGRVPRAWIDPLLASVDELWVPSRAVLRAFVASGVPEHRIALVPPGIDPDRFRPGLEPLPLATAKRAKFLFAGTAGPRGGLDALLGAYRRAFARADDVCLVIRGSGTGAAREGAGDALVRTFRTDPDAPEVLDLTAELAESDVPRLFAACDALVAPYRAEAFGLPVLGALACGLPVVVTAGGPTDEFVPPAAGWRVPARLRYFEHEAVGSVPTAGRPWWLEPDPDALVAILRDVVSSADARAARGAAGRRAALGWSWARTAAAIEDRVRVLRARTPVRAAQLHAPAPAVRPGAAAETELVSLVVLCCNELEVTRLCVASVLAHTRAPYELILVDNGSTDGTPAYLDALVGVPGPARVVVVHNPENRGYPAGVNQGLGAARGAFLVLLNNDVVVTPGWLDRLVRCATAGARPGLAGAVTNYAPPPQLVEPGYADLTGLDAFAAARATAFAGRTLDVPRLTGFCLLVPRLVFEHIGRLDEGFGLGFFDDDDLCLRARRAGFGLAVALDCYVHHFGSTTFRGLGVDTGKQLTENLALYRAKWGADEAARYAAPAPVPNGNPARPVVPAVAGRNPRVSLTMIVRNEEHNLGACLESVRDLVDEAVVIDTGSADRTVEIARSFGCVVGEFPWVDHFAAARNAALERATGDYAFWMDADDRLDPENRDKLRALLAGLSGANEAFVMKCLCVPDRPGAGATAVDHVRLFRLHPAHRWTYRVHEQILPALRSTGAEVKWSEVCVRHVGYVDPAVRRRKLDRDLRLLKLDAAEKPGDPFTLFNLGSIYHETGDFAAAAAALEQSLAGSHVKDSIVRKTYALLARCQHQGGSAKRAEATCRLGRTHYPDDAELVFLAAGLARETGDPRAAEGLYRKLIDGAEAPHFASVDTGLRAVKGRHNLAVLLLEQDRLPEAEGLWRAALVHDPHFLPAQVGLGEVCVKAGNEAGLARQLAALGEAGEVGAAEAAVLSARWKGARGDHPGAIAVLEEAVTRLPGSLSLRMALSHARIAADAAPEALEAAFRGVLELDPTNEQAKRNLEVLYRKTGRWVEGVLDGAPGA</sequence>
<evidence type="ECO:0000313" key="10">
    <source>
        <dbReference type="Proteomes" id="UP000676565"/>
    </source>
</evidence>
<dbReference type="SUPFAM" id="SSF53756">
    <property type="entry name" value="UDP-Glycosyltransferase/glycogen phosphorylase"/>
    <property type="match status" value="2"/>
</dbReference>
<dbReference type="EC" id="2.4.-.-" evidence="9"/>
<dbReference type="Gene3D" id="3.40.50.150">
    <property type="entry name" value="Vaccinia Virus protein VP39"/>
    <property type="match status" value="1"/>
</dbReference>
<evidence type="ECO:0000259" key="7">
    <source>
        <dbReference type="Pfam" id="PF13439"/>
    </source>
</evidence>
<dbReference type="PANTHER" id="PTHR43179:SF12">
    <property type="entry name" value="GALACTOFURANOSYLTRANSFERASE GLFT2"/>
    <property type="match status" value="1"/>
</dbReference>
<dbReference type="SUPFAM" id="SSF48452">
    <property type="entry name" value="TPR-like"/>
    <property type="match status" value="1"/>
</dbReference>
<dbReference type="InterPro" id="IPR055259">
    <property type="entry name" value="YkvP/CgeB_Glyco_trans-like"/>
</dbReference>
<dbReference type="InterPro" id="IPR029063">
    <property type="entry name" value="SAM-dependent_MTases_sf"/>
</dbReference>
<evidence type="ECO:0000313" key="9">
    <source>
        <dbReference type="EMBL" id="MBP3957826.1"/>
    </source>
</evidence>
<feature type="region of interest" description="Disordered" evidence="4">
    <location>
        <begin position="297"/>
        <end position="318"/>
    </location>
</feature>
<feature type="region of interest" description="Disordered" evidence="4">
    <location>
        <begin position="544"/>
        <end position="568"/>
    </location>
</feature>
<dbReference type="SMART" id="SM00028">
    <property type="entry name" value="TPR"/>
    <property type="match status" value="4"/>
</dbReference>
<dbReference type="Pfam" id="PF13524">
    <property type="entry name" value="Glyco_trans_1_2"/>
    <property type="match status" value="1"/>
</dbReference>
<evidence type="ECO:0000259" key="8">
    <source>
        <dbReference type="Pfam" id="PF13524"/>
    </source>
</evidence>
<dbReference type="GO" id="GO:0016757">
    <property type="term" value="F:glycosyltransferase activity"/>
    <property type="evidence" value="ECO:0007669"/>
    <property type="project" value="UniProtKB-KW"/>
</dbReference>
<accession>A0ABS5BVR9</accession>
<keyword evidence="10" id="KW-1185">Reference proteome</keyword>
<dbReference type="InterPro" id="IPR011990">
    <property type="entry name" value="TPR-like_helical_dom_sf"/>
</dbReference>
<feature type="domain" description="Glycosyltransferase 2-like" evidence="6">
    <location>
        <begin position="1169"/>
        <end position="1275"/>
    </location>
</feature>
<protein>
    <submittedName>
        <fullName evidence="9">Glycosyltransferase</fullName>
        <ecNumber evidence="9">2.4.-.-</ecNumber>
    </submittedName>
</protein>
<evidence type="ECO:0000256" key="1">
    <source>
        <dbReference type="ARBA" id="ARBA00006739"/>
    </source>
</evidence>
<proteinExistence type="inferred from homology"/>
<evidence type="ECO:0000259" key="6">
    <source>
        <dbReference type="Pfam" id="PF00535"/>
    </source>
</evidence>
<keyword evidence="2 9" id="KW-0328">Glycosyltransferase</keyword>
<comment type="caution">
    <text evidence="9">The sequence shown here is derived from an EMBL/GenBank/DDBJ whole genome shotgun (WGS) entry which is preliminary data.</text>
</comment>
<dbReference type="PANTHER" id="PTHR43179">
    <property type="entry name" value="RHAMNOSYLTRANSFERASE WBBL"/>
    <property type="match status" value="1"/>
</dbReference>
<dbReference type="Pfam" id="PF00534">
    <property type="entry name" value="Glycos_transf_1"/>
    <property type="match status" value="1"/>
</dbReference>
<dbReference type="CDD" id="cd04186">
    <property type="entry name" value="GT_2_like_c"/>
    <property type="match status" value="1"/>
</dbReference>
<dbReference type="RefSeq" id="WP_210657252.1">
    <property type="nucleotide sequence ID" value="NZ_JAGKQQ010000001.1"/>
</dbReference>
<evidence type="ECO:0000259" key="5">
    <source>
        <dbReference type="Pfam" id="PF00534"/>
    </source>
</evidence>
<comment type="similarity">
    <text evidence="1">Belongs to the glycosyltransferase 2 family.</text>
</comment>
<keyword evidence="3 9" id="KW-0808">Transferase</keyword>
<dbReference type="SUPFAM" id="SSF53335">
    <property type="entry name" value="S-adenosyl-L-methionine-dependent methyltransferases"/>
    <property type="match status" value="1"/>
</dbReference>
<reference evidence="9 10" key="1">
    <citation type="submission" date="2021-04" db="EMBL/GenBank/DDBJ databases">
        <authorList>
            <person name="Ivanova A."/>
        </authorList>
    </citation>
    <scope>NUCLEOTIDE SEQUENCE [LARGE SCALE GENOMIC DNA]</scope>
    <source>
        <strain evidence="9 10">G18</strain>
    </source>
</reference>
<dbReference type="Proteomes" id="UP000676565">
    <property type="component" value="Unassembled WGS sequence"/>
</dbReference>
<dbReference type="EMBL" id="JAGKQQ010000001">
    <property type="protein sequence ID" value="MBP3957826.1"/>
    <property type="molecule type" value="Genomic_DNA"/>
</dbReference>
<dbReference type="Pfam" id="PF00535">
    <property type="entry name" value="Glycos_transf_2"/>
    <property type="match status" value="2"/>
</dbReference>
<dbReference type="InterPro" id="IPR029044">
    <property type="entry name" value="Nucleotide-diphossugar_trans"/>
</dbReference>
<gene>
    <name evidence="9" type="ORF">J8F10_21445</name>
</gene>
<dbReference type="InterPro" id="IPR001173">
    <property type="entry name" value="Glyco_trans_2-like"/>
</dbReference>
<dbReference type="Gene3D" id="3.40.50.2000">
    <property type="entry name" value="Glycogen Phosphorylase B"/>
    <property type="match status" value="2"/>
</dbReference>
<feature type="domain" description="Glycosyltransferase 2-like" evidence="6">
    <location>
        <begin position="1443"/>
        <end position="1528"/>
    </location>
</feature>
<evidence type="ECO:0000256" key="3">
    <source>
        <dbReference type="ARBA" id="ARBA00022679"/>
    </source>
</evidence>
<evidence type="ECO:0000256" key="4">
    <source>
        <dbReference type="SAM" id="MobiDB-lite"/>
    </source>
</evidence>
<evidence type="ECO:0000256" key="2">
    <source>
        <dbReference type="ARBA" id="ARBA00022676"/>
    </source>
</evidence>
<dbReference type="Pfam" id="PF13439">
    <property type="entry name" value="Glyco_transf_4"/>
    <property type="match status" value="1"/>
</dbReference>
<feature type="domain" description="Spore protein YkvP/CgeB glycosyl transferase-like" evidence="8">
    <location>
        <begin position="158"/>
        <end position="272"/>
    </location>
</feature>
<dbReference type="InterPro" id="IPR001296">
    <property type="entry name" value="Glyco_trans_1"/>
</dbReference>
<dbReference type="InterPro" id="IPR019734">
    <property type="entry name" value="TPR_rpt"/>
</dbReference>
<feature type="domain" description="Glycosyltransferase subfamily 4-like N-terminal" evidence="7">
    <location>
        <begin position="830"/>
        <end position="919"/>
    </location>
</feature>